<proteinExistence type="predicted"/>
<gene>
    <name evidence="2" type="ORF">LCGC14_2834670</name>
</gene>
<reference evidence="2" key="1">
    <citation type="journal article" date="2015" name="Nature">
        <title>Complex archaea that bridge the gap between prokaryotes and eukaryotes.</title>
        <authorList>
            <person name="Spang A."/>
            <person name="Saw J.H."/>
            <person name="Jorgensen S.L."/>
            <person name="Zaremba-Niedzwiedzka K."/>
            <person name="Martijn J."/>
            <person name="Lind A.E."/>
            <person name="van Eijk R."/>
            <person name="Schleper C."/>
            <person name="Guy L."/>
            <person name="Ettema T.J."/>
        </authorList>
    </citation>
    <scope>NUCLEOTIDE SEQUENCE</scope>
</reference>
<feature type="non-terminal residue" evidence="2">
    <location>
        <position position="112"/>
    </location>
</feature>
<accession>A0A0F8YD53</accession>
<sequence length="112" mass="12632">MAKEEVVTYTLPEGRVINCALFEKEVYTNPQGEAGKPSYKIEIAFDPEDDNTLYLETQQGNLYRVDRRSEEALDIQPQPTPGDPPERHVEQVSQQRGGCPTRLTGTPGRLQQ</sequence>
<organism evidence="2">
    <name type="scientific">marine sediment metagenome</name>
    <dbReference type="NCBI Taxonomy" id="412755"/>
    <lineage>
        <taxon>unclassified sequences</taxon>
        <taxon>metagenomes</taxon>
        <taxon>ecological metagenomes</taxon>
    </lineage>
</organism>
<name>A0A0F8YD53_9ZZZZ</name>
<evidence type="ECO:0000256" key="1">
    <source>
        <dbReference type="SAM" id="MobiDB-lite"/>
    </source>
</evidence>
<dbReference type="EMBL" id="LAZR01054080">
    <property type="protein sequence ID" value="KKK79323.1"/>
    <property type="molecule type" value="Genomic_DNA"/>
</dbReference>
<protein>
    <submittedName>
        <fullName evidence="2">Uncharacterized protein</fullName>
    </submittedName>
</protein>
<feature type="region of interest" description="Disordered" evidence="1">
    <location>
        <begin position="70"/>
        <end position="112"/>
    </location>
</feature>
<comment type="caution">
    <text evidence="2">The sequence shown here is derived from an EMBL/GenBank/DDBJ whole genome shotgun (WGS) entry which is preliminary data.</text>
</comment>
<dbReference type="AlphaFoldDB" id="A0A0F8YD53"/>
<evidence type="ECO:0000313" key="2">
    <source>
        <dbReference type="EMBL" id="KKK79323.1"/>
    </source>
</evidence>